<dbReference type="EMBL" id="CM046400">
    <property type="protein sequence ID" value="KAI8524549.1"/>
    <property type="molecule type" value="Genomic_DNA"/>
</dbReference>
<dbReference type="Proteomes" id="UP001062846">
    <property type="component" value="Chromosome 13"/>
</dbReference>
<keyword evidence="2" id="KW-1185">Reference proteome</keyword>
<accession>A0ACC0L762</accession>
<reference evidence="1" key="1">
    <citation type="submission" date="2022-02" db="EMBL/GenBank/DDBJ databases">
        <title>Plant Genome Project.</title>
        <authorList>
            <person name="Zhang R.-G."/>
        </authorList>
    </citation>
    <scope>NUCLEOTIDE SEQUENCE</scope>
    <source>
        <strain evidence="1">AT1</strain>
    </source>
</reference>
<sequence length="310" mass="34194">MVGQLASRSPSCIYTTVASVLAVDLSRISRKEGLHFGLQYLAQFKIGLVGCRCIDPKHVVLGYDSAMGKSPGKWIKTVLFGKKSSKSNVPKGRERINKQSTVEGLASLSFISPCAGGNYNHNKRGMPTSPYIYANDLIEVLKKKHASGTYKSMVIYSSESGSIFEGLLPEGLNIYATTASNAEESSWGTYCPGEYPSPPEEYETCLGDLYSVAWMEGCYYGDMSGNPRETSKAVNCIIHLSPAAVTNTKNYQKWMTKFTRAQHIMAGHEMLVSSFPKASLSCIDCHSFLSNHAVISSFVWQECRDSYFER</sequence>
<name>A0ACC0L762_RHOML</name>
<evidence type="ECO:0000313" key="2">
    <source>
        <dbReference type="Proteomes" id="UP001062846"/>
    </source>
</evidence>
<gene>
    <name evidence="1" type="ORF">RHMOL_Rhmol13G0158100</name>
</gene>
<comment type="caution">
    <text evidence="1">The sequence shown here is derived from an EMBL/GenBank/DDBJ whole genome shotgun (WGS) entry which is preliminary data.</text>
</comment>
<proteinExistence type="predicted"/>
<protein>
    <submittedName>
        <fullName evidence="1">Uncharacterized protein</fullName>
    </submittedName>
</protein>
<organism evidence="1 2">
    <name type="scientific">Rhododendron molle</name>
    <name type="common">Chinese azalea</name>
    <name type="synonym">Azalea mollis</name>
    <dbReference type="NCBI Taxonomy" id="49168"/>
    <lineage>
        <taxon>Eukaryota</taxon>
        <taxon>Viridiplantae</taxon>
        <taxon>Streptophyta</taxon>
        <taxon>Embryophyta</taxon>
        <taxon>Tracheophyta</taxon>
        <taxon>Spermatophyta</taxon>
        <taxon>Magnoliopsida</taxon>
        <taxon>eudicotyledons</taxon>
        <taxon>Gunneridae</taxon>
        <taxon>Pentapetalae</taxon>
        <taxon>asterids</taxon>
        <taxon>Ericales</taxon>
        <taxon>Ericaceae</taxon>
        <taxon>Ericoideae</taxon>
        <taxon>Rhodoreae</taxon>
        <taxon>Rhododendron</taxon>
    </lineage>
</organism>
<evidence type="ECO:0000313" key="1">
    <source>
        <dbReference type="EMBL" id="KAI8524549.1"/>
    </source>
</evidence>